<sequence length="340" mass="37087">MTNLVEIDSLEAIIVIDNELDALSTTQPNTVINNGRLPNIAMASKAFVENRGACKKEFHMEDICCGAHGFSALLTATKDGVKHTMMFDTGPEGQAWERNAKRLGIDLASIERIQLSHWHRDHSGGMERAVEMITKAKPPGSEPVIVDLHPDRPAYRGLMAGPNPVSMQADPTFAEIEAAGGKVEKNANAHTVLDDMFLVSGMIPRVTGYEKGVLNGIRFETEKGTWVKDEEIADERFLMCNLKGKGIVMFTGCSHGGVVNASRNAMELLGGSVPLHAVIGGYHLVADQEVNVQNTVRDLKALKPNVLLPGHCSGWRVKFEIEKEMPGKLVPCTVGSRYTF</sequence>
<feature type="domain" description="Metallo-beta-lactamase" evidence="1">
    <location>
        <begin position="82"/>
        <end position="130"/>
    </location>
</feature>
<proteinExistence type="predicted"/>
<organism evidence="2 3">
    <name type="scientific">Hyaloscypha variabilis (strain UAMH 11265 / GT02V1 / F)</name>
    <name type="common">Meliniomyces variabilis</name>
    <dbReference type="NCBI Taxonomy" id="1149755"/>
    <lineage>
        <taxon>Eukaryota</taxon>
        <taxon>Fungi</taxon>
        <taxon>Dikarya</taxon>
        <taxon>Ascomycota</taxon>
        <taxon>Pezizomycotina</taxon>
        <taxon>Leotiomycetes</taxon>
        <taxon>Helotiales</taxon>
        <taxon>Hyaloscyphaceae</taxon>
        <taxon>Hyaloscypha</taxon>
        <taxon>Hyaloscypha variabilis</taxon>
    </lineage>
</organism>
<evidence type="ECO:0000313" key="3">
    <source>
        <dbReference type="Proteomes" id="UP000235786"/>
    </source>
</evidence>
<dbReference type="Gene3D" id="3.60.15.10">
    <property type="entry name" value="Ribonuclease Z/Hydroxyacylglutathione hydrolase-like"/>
    <property type="match status" value="1"/>
</dbReference>
<dbReference type="InterPro" id="IPR001279">
    <property type="entry name" value="Metallo-B-lactamas"/>
</dbReference>
<dbReference type="CDD" id="cd07713">
    <property type="entry name" value="DHPS-like_MBL-fold"/>
    <property type="match status" value="1"/>
</dbReference>
<dbReference type="GO" id="GO:0016740">
    <property type="term" value="F:transferase activity"/>
    <property type="evidence" value="ECO:0007669"/>
    <property type="project" value="TreeGrafter"/>
</dbReference>
<dbReference type="InterPro" id="IPR041712">
    <property type="entry name" value="DHPS-like_MBL-fold"/>
</dbReference>
<keyword evidence="3" id="KW-1185">Reference proteome</keyword>
<dbReference type="Proteomes" id="UP000235786">
    <property type="component" value="Unassembled WGS sequence"/>
</dbReference>
<evidence type="ECO:0000313" key="2">
    <source>
        <dbReference type="EMBL" id="PMD45552.1"/>
    </source>
</evidence>
<gene>
    <name evidence="2" type="ORF">L207DRAFT_452615</name>
</gene>
<dbReference type="OrthoDB" id="1470350at2759"/>
<dbReference type="PANTHER" id="PTHR13754:SF13">
    <property type="entry name" value="METALLO-BETA-LACTAMASE SUPERFAMILY PROTEIN (AFU_ORTHOLOGUE AFUA_3G07630)"/>
    <property type="match status" value="1"/>
</dbReference>
<dbReference type="Pfam" id="PF00753">
    <property type="entry name" value="Lactamase_B"/>
    <property type="match status" value="1"/>
</dbReference>
<reference evidence="2 3" key="1">
    <citation type="submission" date="2016-04" db="EMBL/GenBank/DDBJ databases">
        <title>A degradative enzymes factory behind the ericoid mycorrhizal symbiosis.</title>
        <authorList>
            <consortium name="DOE Joint Genome Institute"/>
            <person name="Martino E."/>
            <person name="Morin E."/>
            <person name="Grelet G."/>
            <person name="Kuo A."/>
            <person name="Kohler A."/>
            <person name="Daghino S."/>
            <person name="Barry K."/>
            <person name="Choi C."/>
            <person name="Cichocki N."/>
            <person name="Clum A."/>
            <person name="Copeland A."/>
            <person name="Hainaut M."/>
            <person name="Haridas S."/>
            <person name="Labutti K."/>
            <person name="Lindquist E."/>
            <person name="Lipzen A."/>
            <person name="Khouja H.-R."/>
            <person name="Murat C."/>
            <person name="Ohm R."/>
            <person name="Olson A."/>
            <person name="Spatafora J."/>
            <person name="Veneault-Fourrey C."/>
            <person name="Henrissat B."/>
            <person name="Grigoriev I."/>
            <person name="Martin F."/>
            <person name="Perotto S."/>
        </authorList>
    </citation>
    <scope>NUCLEOTIDE SEQUENCE [LARGE SCALE GENOMIC DNA]</scope>
    <source>
        <strain evidence="2 3">F</strain>
    </source>
</reference>
<dbReference type="AlphaFoldDB" id="A0A2J6S455"/>
<protein>
    <submittedName>
        <fullName evidence="2">Metallo-beta-lactamase superfamily protein</fullName>
    </submittedName>
</protein>
<name>A0A2J6S455_HYAVF</name>
<dbReference type="SUPFAM" id="SSF56281">
    <property type="entry name" value="Metallo-hydrolase/oxidoreductase"/>
    <property type="match status" value="1"/>
</dbReference>
<dbReference type="EMBL" id="KZ613940">
    <property type="protein sequence ID" value="PMD45552.1"/>
    <property type="molecule type" value="Genomic_DNA"/>
</dbReference>
<dbReference type="InterPro" id="IPR052926">
    <property type="entry name" value="Metallo-beta-lactamase_dom"/>
</dbReference>
<accession>A0A2J6S455</accession>
<evidence type="ECO:0000259" key="1">
    <source>
        <dbReference type="Pfam" id="PF00753"/>
    </source>
</evidence>
<dbReference type="PANTHER" id="PTHR13754">
    <property type="entry name" value="METALLO-BETA-LACTAMASE SUPERFAMILY PROTEIN"/>
    <property type="match status" value="1"/>
</dbReference>
<dbReference type="STRING" id="1149755.A0A2J6S455"/>
<dbReference type="InterPro" id="IPR036866">
    <property type="entry name" value="RibonucZ/Hydroxyglut_hydro"/>
</dbReference>